<evidence type="ECO:0000256" key="4">
    <source>
        <dbReference type="ARBA" id="ARBA00023163"/>
    </source>
</evidence>
<dbReference type="InterPro" id="IPR007024">
    <property type="entry name" value="BLUF_domain"/>
</dbReference>
<name>A0A8H9L0P3_9MICO</name>
<dbReference type="Gene3D" id="1.10.357.10">
    <property type="entry name" value="Tetracycline Repressor, domain 2"/>
    <property type="match status" value="1"/>
</dbReference>
<feature type="domain" description="HTH tetR-type" evidence="7">
    <location>
        <begin position="149"/>
        <end position="209"/>
    </location>
</feature>
<evidence type="ECO:0000259" key="7">
    <source>
        <dbReference type="PROSITE" id="PS50977"/>
    </source>
</evidence>
<evidence type="ECO:0000256" key="2">
    <source>
        <dbReference type="ARBA" id="ARBA00023015"/>
    </source>
</evidence>
<evidence type="ECO:0000256" key="3">
    <source>
        <dbReference type="ARBA" id="ARBA00023125"/>
    </source>
</evidence>
<dbReference type="AlphaFoldDB" id="A0A8H9L0P3"/>
<dbReference type="GO" id="GO:0003677">
    <property type="term" value="F:DNA binding"/>
    <property type="evidence" value="ECO:0007669"/>
    <property type="project" value="UniProtKB-UniRule"/>
</dbReference>
<dbReference type="PROSITE" id="PS50925">
    <property type="entry name" value="BLUF"/>
    <property type="match status" value="1"/>
</dbReference>
<evidence type="ECO:0000313" key="8">
    <source>
        <dbReference type="EMBL" id="GGL01485.1"/>
    </source>
</evidence>
<evidence type="ECO:0000313" key="9">
    <source>
        <dbReference type="EMBL" id="MBM7802953.1"/>
    </source>
</evidence>
<dbReference type="Proteomes" id="UP000648535">
    <property type="component" value="Unassembled WGS sequence"/>
</dbReference>
<dbReference type="InterPro" id="IPR009057">
    <property type="entry name" value="Homeodomain-like_sf"/>
</dbReference>
<evidence type="ECO:0000313" key="11">
    <source>
        <dbReference type="Proteomes" id="UP000746584"/>
    </source>
</evidence>
<feature type="domain" description="BLUF" evidence="6">
    <location>
        <begin position="3"/>
        <end position="94"/>
    </location>
</feature>
<dbReference type="InterPro" id="IPR036271">
    <property type="entry name" value="Tet_transcr_reg_TetR-rel_C_sf"/>
</dbReference>
<dbReference type="Gene3D" id="3.30.70.100">
    <property type="match status" value="1"/>
</dbReference>
<dbReference type="InterPro" id="IPR039538">
    <property type="entry name" value="BetI_C"/>
</dbReference>
<dbReference type="Pfam" id="PF04940">
    <property type="entry name" value="BLUF"/>
    <property type="match status" value="1"/>
</dbReference>
<comment type="caution">
    <text evidence="8">The sequence shown here is derived from an EMBL/GenBank/DDBJ whole genome shotgun (WGS) entry which is preliminary data.</text>
</comment>
<gene>
    <name evidence="8" type="ORF">GCM10009769_19530</name>
    <name evidence="9" type="ORF">JOE58_002204</name>
</gene>
<dbReference type="Pfam" id="PF13977">
    <property type="entry name" value="TetR_C_6"/>
    <property type="match status" value="1"/>
</dbReference>
<evidence type="ECO:0000313" key="10">
    <source>
        <dbReference type="Proteomes" id="UP000648535"/>
    </source>
</evidence>
<dbReference type="InterPro" id="IPR036046">
    <property type="entry name" value="Acylphosphatase-like_dom_sf"/>
</dbReference>
<keyword evidence="3 5" id="KW-0238">DNA-binding</keyword>
<proteinExistence type="predicted"/>
<keyword evidence="1" id="KW-0678">Repressor</keyword>
<dbReference type="SUPFAM" id="SSF46689">
    <property type="entry name" value="Homeodomain-like"/>
    <property type="match status" value="1"/>
</dbReference>
<dbReference type="EMBL" id="JAFBCG010000001">
    <property type="protein sequence ID" value="MBM7802953.1"/>
    <property type="molecule type" value="Genomic_DNA"/>
</dbReference>
<keyword evidence="4" id="KW-0804">Transcription</keyword>
<dbReference type="InterPro" id="IPR001647">
    <property type="entry name" value="HTH_TetR"/>
</dbReference>
<reference evidence="9 11" key="3">
    <citation type="submission" date="2021-01" db="EMBL/GenBank/DDBJ databases">
        <title>Sequencing the genomes of 1000 actinobacteria strains.</title>
        <authorList>
            <person name="Klenk H.-P."/>
        </authorList>
    </citation>
    <scope>NUCLEOTIDE SEQUENCE [LARGE SCALE GENOMIC DNA]</scope>
    <source>
        <strain evidence="9 11">DSM 20542</strain>
    </source>
</reference>
<dbReference type="EMBL" id="BMOI01000007">
    <property type="protein sequence ID" value="GGL01485.1"/>
    <property type="molecule type" value="Genomic_DNA"/>
</dbReference>
<dbReference type="PROSITE" id="PS50977">
    <property type="entry name" value="HTH_TETR_2"/>
    <property type="match status" value="1"/>
</dbReference>
<keyword evidence="11" id="KW-1185">Reference proteome</keyword>
<evidence type="ECO:0000259" key="6">
    <source>
        <dbReference type="PROSITE" id="PS50925"/>
    </source>
</evidence>
<dbReference type="SMART" id="SM01034">
    <property type="entry name" value="BLUF"/>
    <property type="match status" value="1"/>
</dbReference>
<dbReference type="GO" id="GO:0009882">
    <property type="term" value="F:blue light photoreceptor activity"/>
    <property type="evidence" value="ECO:0007669"/>
    <property type="project" value="InterPro"/>
</dbReference>
<reference evidence="8" key="1">
    <citation type="journal article" date="2014" name="Int. J. Syst. Evol. Microbiol.">
        <title>Complete genome sequence of Corynebacterium casei LMG S-19264T (=DSM 44701T), isolated from a smear-ripened cheese.</title>
        <authorList>
            <consortium name="US DOE Joint Genome Institute (JGI-PGF)"/>
            <person name="Walter F."/>
            <person name="Albersmeier A."/>
            <person name="Kalinowski J."/>
            <person name="Ruckert C."/>
        </authorList>
    </citation>
    <scope>NUCLEOTIDE SEQUENCE</scope>
    <source>
        <strain evidence="8">JCM 1480</strain>
    </source>
</reference>
<dbReference type="GO" id="GO:0071949">
    <property type="term" value="F:FAD binding"/>
    <property type="evidence" value="ECO:0007669"/>
    <property type="project" value="InterPro"/>
</dbReference>
<dbReference type="RefSeq" id="WP_175327622.1">
    <property type="nucleotide sequence ID" value="NZ_BMOI01000007.1"/>
</dbReference>
<organism evidence="8 10">
    <name type="scientific">Curtobacterium luteum</name>
    <dbReference type="NCBI Taxonomy" id="33881"/>
    <lineage>
        <taxon>Bacteria</taxon>
        <taxon>Bacillati</taxon>
        <taxon>Actinomycetota</taxon>
        <taxon>Actinomycetes</taxon>
        <taxon>Micrococcales</taxon>
        <taxon>Microbacteriaceae</taxon>
        <taxon>Curtobacterium</taxon>
    </lineage>
</organism>
<evidence type="ECO:0000256" key="5">
    <source>
        <dbReference type="PROSITE-ProRule" id="PRU00335"/>
    </source>
</evidence>
<feature type="DNA-binding region" description="H-T-H motif" evidence="5">
    <location>
        <begin position="172"/>
        <end position="191"/>
    </location>
</feature>
<accession>A0A8H9L0P3</accession>
<sequence length="338" mass="36507">MSLRSLVFTTARTGRLDQAGLLRLLAVERARNADLGITGVLALDDVNVFGIVEGPAEVVRDRVREVAADPANVDVQVVLDDPIEHRAFADWSMAFRTDDPAILALPGFVDLFDPERVPGPGSTATRSGALLEWFLRTPPGQLSTRRSTRPVRDRILQASIEVLRDVGPARASLGAVADRAGLSEEEVAKHYQTVPVLLASTLATWLDQVIAPFAPMAVTDGTVAYLRRLVVAFAEDPALDRLIVSSLAPAADPGEPAGEAFLASYRAFRAGIRASLEHDIVVGREPRTMDPAKGAQQLLALFDGLRIQNLFDPEPDVAATFARAAERLRTGWSEPYSS</sequence>
<protein>
    <submittedName>
        <fullName evidence="9">AcrR family transcriptional regulator</fullName>
    </submittedName>
</protein>
<dbReference type="SUPFAM" id="SSF48498">
    <property type="entry name" value="Tetracyclin repressor-like, C-terminal domain"/>
    <property type="match status" value="1"/>
</dbReference>
<reference evidence="8" key="2">
    <citation type="submission" date="2020-09" db="EMBL/GenBank/DDBJ databases">
        <authorList>
            <person name="Sun Q."/>
            <person name="Ohkuma M."/>
        </authorList>
    </citation>
    <scope>NUCLEOTIDE SEQUENCE</scope>
    <source>
        <strain evidence="8">JCM 1480</strain>
    </source>
</reference>
<dbReference type="SUPFAM" id="SSF54975">
    <property type="entry name" value="Acylphosphatase/BLUF domain-like"/>
    <property type="match status" value="1"/>
</dbReference>
<keyword evidence="2" id="KW-0805">Transcription regulation</keyword>
<evidence type="ECO:0000256" key="1">
    <source>
        <dbReference type="ARBA" id="ARBA00022491"/>
    </source>
</evidence>
<dbReference type="Proteomes" id="UP000746584">
    <property type="component" value="Unassembled WGS sequence"/>
</dbReference>